<dbReference type="Pfam" id="PF10035">
    <property type="entry name" value="DUF2179"/>
    <property type="match status" value="1"/>
</dbReference>
<dbReference type="PANTHER" id="PTHR33545:SF3">
    <property type="entry name" value="UPF0750 MEMBRANE PROTEIN YQFU"/>
    <property type="match status" value="1"/>
</dbReference>
<dbReference type="InterPro" id="IPR003740">
    <property type="entry name" value="YitT"/>
</dbReference>
<evidence type="ECO:0000313" key="9">
    <source>
        <dbReference type="Proteomes" id="UP000273145"/>
    </source>
</evidence>
<feature type="transmembrane region" description="Helical" evidence="6">
    <location>
        <begin position="124"/>
        <end position="144"/>
    </location>
</feature>
<feature type="transmembrane region" description="Helical" evidence="6">
    <location>
        <begin position="165"/>
        <end position="183"/>
    </location>
</feature>
<accession>A0A3S8S1G4</accession>
<dbReference type="InterPro" id="IPR015867">
    <property type="entry name" value="N-reg_PII/ATP_PRibTrfase_C"/>
</dbReference>
<dbReference type="GO" id="GO:0005886">
    <property type="term" value="C:plasma membrane"/>
    <property type="evidence" value="ECO:0007669"/>
    <property type="project" value="UniProtKB-SubCell"/>
</dbReference>
<dbReference type="Proteomes" id="UP000273145">
    <property type="component" value="Chromosome"/>
</dbReference>
<evidence type="ECO:0000256" key="3">
    <source>
        <dbReference type="ARBA" id="ARBA00022692"/>
    </source>
</evidence>
<evidence type="ECO:0000256" key="1">
    <source>
        <dbReference type="ARBA" id="ARBA00004651"/>
    </source>
</evidence>
<name>A0A3S8S1G4_9BACL</name>
<protein>
    <submittedName>
        <fullName evidence="8">YitT family protein</fullName>
    </submittedName>
</protein>
<evidence type="ECO:0000256" key="5">
    <source>
        <dbReference type="ARBA" id="ARBA00023136"/>
    </source>
</evidence>
<dbReference type="InterPro" id="IPR051461">
    <property type="entry name" value="UPF0750_membrane"/>
</dbReference>
<dbReference type="CDD" id="cd16380">
    <property type="entry name" value="YitT_C"/>
    <property type="match status" value="1"/>
</dbReference>
<dbReference type="EMBL" id="CP034248">
    <property type="protein sequence ID" value="AZK49073.1"/>
    <property type="molecule type" value="Genomic_DNA"/>
</dbReference>
<feature type="transmembrane region" description="Helical" evidence="6">
    <location>
        <begin position="66"/>
        <end position="87"/>
    </location>
</feature>
<dbReference type="InterPro" id="IPR019264">
    <property type="entry name" value="DUF2179"/>
</dbReference>
<sequence>MVESKTSASRASIKKSKVSKPVAFISKIFFITLGAMIAGVGLELFLVPNAIIDGGITGISLMLTNITGIPLGIFLFVINLPFVFVAYKQVGKKFAFSSLYGIAVLSLTSGFLHHVEAFTHDKLLAVLFGALLLGGGVGLVLRLGGTTDGAEIVAILFSKKVNVSVGQIILVINIVIFIVAGFLLGWDSAMYSIFTYFIASKIMDIIVEGLDESKSVTIITKQYEEVAEAIMRNLGRSTTYLYARGGMSKEEMQVIYCVVSRLELSMLKTVVREIDPGAFIAIETVSDVMGGSFTKEKAH</sequence>
<keyword evidence="4 6" id="KW-1133">Transmembrane helix</keyword>
<organism evidence="8 9">
    <name type="scientific">Paenibacillus lentus</name>
    <dbReference type="NCBI Taxonomy" id="1338368"/>
    <lineage>
        <taxon>Bacteria</taxon>
        <taxon>Bacillati</taxon>
        <taxon>Bacillota</taxon>
        <taxon>Bacilli</taxon>
        <taxon>Bacillales</taxon>
        <taxon>Paenibacillaceae</taxon>
        <taxon>Paenibacillus</taxon>
    </lineage>
</organism>
<dbReference type="Pfam" id="PF02588">
    <property type="entry name" value="YitT_membrane"/>
    <property type="match status" value="1"/>
</dbReference>
<evidence type="ECO:0000259" key="7">
    <source>
        <dbReference type="Pfam" id="PF10035"/>
    </source>
</evidence>
<proteinExistence type="predicted"/>
<keyword evidence="3 6" id="KW-0812">Transmembrane</keyword>
<evidence type="ECO:0000313" key="8">
    <source>
        <dbReference type="EMBL" id="AZK49073.1"/>
    </source>
</evidence>
<evidence type="ECO:0000256" key="6">
    <source>
        <dbReference type="SAM" id="Phobius"/>
    </source>
</evidence>
<feature type="transmembrane region" description="Helical" evidence="6">
    <location>
        <begin position="94"/>
        <end position="112"/>
    </location>
</feature>
<keyword evidence="2" id="KW-1003">Cell membrane</keyword>
<gene>
    <name evidence="8" type="ORF">EIM92_15385</name>
</gene>
<feature type="domain" description="DUF2179" evidence="7">
    <location>
        <begin position="236"/>
        <end position="290"/>
    </location>
</feature>
<feature type="transmembrane region" description="Helical" evidence="6">
    <location>
        <begin position="21"/>
        <end position="46"/>
    </location>
</feature>
<comment type="subcellular location">
    <subcellularLocation>
        <location evidence="1">Cell membrane</location>
        <topology evidence="1">Multi-pass membrane protein</topology>
    </subcellularLocation>
</comment>
<dbReference type="KEGG" id="plen:EIM92_15385"/>
<keyword evidence="5 6" id="KW-0472">Membrane</keyword>
<dbReference type="AlphaFoldDB" id="A0A3S8S1G4"/>
<dbReference type="PIRSF" id="PIRSF006483">
    <property type="entry name" value="Membrane_protein_YitT"/>
    <property type="match status" value="1"/>
</dbReference>
<dbReference type="PANTHER" id="PTHR33545">
    <property type="entry name" value="UPF0750 MEMBRANE PROTEIN YITT-RELATED"/>
    <property type="match status" value="1"/>
</dbReference>
<dbReference type="Gene3D" id="3.30.70.120">
    <property type="match status" value="1"/>
</dbReference>
<evidence type="ECO:0000256" key="4">
    <source>
        <dbReference type="ARBA" id="ARBA00022989"/>
    </source>
</evidence>
<evidence type="ECO:0000256" key="2">
    <source>
        <dbReference type="ARBA" id="ARBA00022475"/>
    </source>
</evidence>
<reference evidence="8 9" key="1">
    <citation type="submission" date="2018-11" db="EMBL/GenBank/DDBJ databases">
        <title>Genome sequencing of Paenibacillus lentus DSM25539(T).</title>
        <authorList>
            <person name="Kook J.-K."/>
            <person name="Park S.-N."/>
            <person name="Lim Y.K."/>
        </authorList>
    </citation>
    <scope>NUCLEOTIDE SEQUENCE [LARGE SCALE GENOMIC DNA]</scope>
    <source>
        <strain evidence="8 9">DSM 25539</strain>
    </source>
</reference>
<dbReference type="OrthoDB" id="265478at2"/>
<keyword evidence="9" id="KW-1185">Reference proteome</keyword>